<accession>A0ABY4KLI4</accession>
<evidence type="ECO:0000313" key="1">
    <source>
        <dbReference type="EMBL" id="UPQ80543.1"/>
    </source>
</evidence>
<organism evidence="1 2">
    <name type="scientific">Flavobacterium azooxidireducens</name>
    <dbReference type="NCBI Taxonomy" id="1871076"/>
    <lineage>
        <taxon>Bacteria</taxon>
        <taxon>Pseudomonadati</taxon>
        <taxon>Bacteroidota</taxon>
        <taxon>Flavobacteriia</taxon>
        <taxon>Flavobacteriales</taxon>
        <taxon>Flavobacteriaceae</taxon>
        <taxon>Flavobacterium</taxon>
    </lineage>
</organism>
<dbReference type="EMBL" id="CP096205">
    <property type="protein sequence ID" value="UPQ80543.1"/>
    <property type="molecule type" value="Genomic_DNA"/>
</dbReference>
<dbReference type="Pfam" id="PF14063">
    <property type="entry name" value="DUF4254"/>
    <property type="match status" value="1"/>
</dbReference>
<dbReference type="Proteomes" id="UP000830583">
    <property type="component" value="Chromosome"/>
</dbReference>
<protein>
    <submittedName>
        <fullName evidence="1">DUF4254 domain-containing protein</fullName>
    </submittedName>
</protein>
<evidence type="ECO:0000313" key="2">
    <source>
        <dbReference type="Proteomes" id="UP000830583"/>
    </source>
</evidence>
<name>A0ABY4KLI4_9FLAO</name>
<gene>
    <name evidence="1" type="ORF">M0M57_06800</name>
</gene>
<proteinExistence type="predicted"/>
<dbReference type="InterPro" id="IPR025350">
    <property type="entry name" value="DUF4254"/>
</dbReference>
<dbReference type="RefSeq" id="WP_248436437.1">
    <property type="nucleotide sequence ID" value="NZ_CP096205.1"/>
</dbReference>
<keyword evidence="2" id="KW-1185">Reference proteome</keyword>
<reference evidence="1" key="1">
    <citation type="submission" date="2022-04" db="EMBL/GenBank/DDBJ databases">
        <title>Consumption of N2O by Flavobacterium azooxidireducens sp. nov. isolated from Decomposing Leaf Litter of Phragmites australis (Cav.).</title>
        <authorList>
            <person name="Behrendt U."/>
            <person name="Spanner T."/>
            <person name="Augustin J."/>
            <person name="Horn M.A."/>
            <person name="Kolb S."/>
            <person name="Ulrich A."/>
        </authorList>
    </citation>
    <scope>NUCLEOTIDE SEQUENCE</scope>
    <source>
        <strain evidence="1">IGB 4-14</strain>
    </source>
</reference>
<sequence length="201" mass="23627">MFSQLAFSVFEQSIADYHVHDNVYQPVNNPYPKDKIEHLLYAKNWVDTVQWHFEDIIRDPQIDPVAALDLKRKIDASNQVRTDMVEYIDSYFLQKYSSVSVKPEAKINTESPAWAIDRLSILALKIYHMSEEANRIEASAEHRAKCQEKLNILLEQKSDMFSSIDQLLKDIESGDKFMKVYKQMKMYNDEELNPVLYQNKK</sequence>